<protein>
    <submittedName>
        <fullName evidence="6">AcrR family transcriptional regulator</fullName>
    </submittedName>
</protein>
<dbReference type="InterPro" id="IPR009057">
    <property type="entry name" value="Homeodomain-like_sf"/>
</dbReference>
<name>A0ABT6KS67_9MYCO</name>
<dbReference type="PROSITE" id="PS50977">
    <property type="entry name" value="HTH_TETR_2"/>
    <property type="match status" value="1"/>
</dbReference>
<dbReference type="Gene3D" id="1.10.357.10">
    <property type="entry name" value="Tetracycline Repressor, domain 2"/>
    <property type="match status" value="1"/>
</dbReference>
<dbReference type="InterPro" id="IPR001647">
    <property type="entry name" value="HTH_TetR"/>
</dbReference>
<keyword evidence="7" id="KW-1185">Reference proteome</keyword>
<reference evidence="6 7" key="1">
    <citation type="submission" date="2023-04" db="EMBL/GenBank/DDBJ databases">
        <title>Forest soil microbial communities from Buena Vista Peninsula, Colon Province, Panama.</title>
        <authorList>
            <person name="Bouskill N."/>
        </authorList>
    </citation>
    <scope>NUCLEOTIDE SEQUENCE [LARGE SCALE GENOMIC DNA]</scope>
    <source>
        <strain evidence="6 7">AC80</strain>
    </source>
</reference>
<dbReference type="Pfam" id="PF16859">
    <property type="entry name" value="TetR_C_11"/>
    <property type="match status" value="1"/>
</dbReference>
<dbReference type="PANTHER" id="PTHR30055">
    <property type="entry name" value="HTH-TYPE TRANSCRIPTIONAL REGULATOR RUTR"/>
    <property type="match status" value="1"/>
</dbReference>
<comment type="caution">
    <text evidence="6">The sequence shown here is derived from an EMBL/GenBank/DDBJ whole genome shotgun (WGS) entry which is preliminary data.</text>
</comment>
<dbReference type="EMBL" id="JARXVE010000001">
    <property type="protein sequence ID" value="MDH6193452.1"/>
    <property type="molecule type" value="Genomic_DNA"/>
</dbReference>
<evidence type="ECO:0000256" key="4">
    <source>
        <dbReference type="PROSITE-ProRule" id="PRU00335"/>
    </source>
</evidence>
<dbReference type="SUPFAM" id="SSF48498">
    <property type="entry name" value="Tetracyclin repressor-like, C-terminal domain"/>
    <property type="match status" value="1"/>
</dbReference>
<evidence type="ECO:0000256" key="3">
    <source>
        <dbReference type="ARBA" id="ARBA00023163"/>
    </source>
</evidence>
<keyword evidence="1" id="KW-0805">Transcription regulation</keyword>
<accession>A0ABT6KS67</accession>
<evidence type="ECO:0000313" key="7">
    <source>
        <dbReference type="Proteomes" id="UP001160130"/>
    </source>
</evidence>
<dbReference type="Proteomes" id="UP001160130">
    <property type="component" value="Unassembled WGS sequence"/>
</dbReference>
<dbReference type="RefSeq" id="WP_280830165.1">
    <property type="nucleotide sequence ID" value="NZ_JARXVE010000001.1"/>
</dbReference>
<gene>
    <name evidence="6" type="ORF">M2272_000073</name>
</gene>
<dbReference type="InterPro" id="IPR023772">
    <property type="entry name" value="DNA-bd_HTH_TetR-type_CS"/>
</dbReference>
<organism evidence="6 7">
    <name type="scientific">Mycolicibacterium frederiksbergense</name>
    <dbReference type="NCBI Taxonomy" id="117567"/>
    <lineage>
        <taxon>Bacteria</taxon>
        <taxon>Bacillati</taxon>
        <taxon>Actinomycetota</taxon>
        <taxon>Actinomycetes</taxon>
        <taxon>Mycobacteriales</taxon>
        <taxon>Mycobacteriaceae</taxon>
        <taxon>Mycolicibacterium</taxon>
    </lineage>
</organism>
<feature type="DNA-binding region" description="H-T-H motif" evidence="4">
    <location>
        <begin position="38"/>
        <end position="57"/>
    </location>
</feature>
<dbReference type="InterPro" id="IPR036271">
    <property type="entry name" value="Tet_transcr_reg_TetR-rel_C_sf"/>
</dbReference>
<keyword evidence="3" id="KW-0804">Transcription</keyword>
<feature type="domain" description="HTH tetR-type" evidence="5">
    <location>
        <begin position="15"/>
        <end position="75"/>
    </location>
</feature>
<dbReference type="Pfam" id="PF00440">
    <property type="entry name" value="TetR_N"/>
    <property type="match status" value="1"/>
</dbReference>
<sequence length="205" mass="22697">MSAPEPAGPGRPRDPRTQHDIMTATRQLLARDGYDQLSIEAIAREAGVSRPTIYRRWPSKAHLVFDAAFGQPPDHALLSISGDFETDLRAFTFAVLTFWRDPVVEAASLGILAERRRDPELHIRTQQLLDERTRGAFRVLVDSGVQQGKVRADIDVDTVYQTLIGTAFYAAHMAPEIDAGEAADRLCSLLIEGAGTNQPQRKDHP</sequence>
<dbReference type="PROSITE" id="PS01081">
    <property type="entry name" value="HTH_TETR_1"/>
    <property type="match status" value="1"/>
</dbReference>
<dbReference type="SUPFAM" id="SSF46689">
    <property type="entry name" value="Homeodomain-like"/>
    <property type="match status" value="1"/>
</dbReference>
<keyword evidence="2 4" id="KW-0238">DNA-binding</keyword>
<dbReference type="PANTHER" id="PTHR30055:SF148">
    <property type="entry name" value="TETR-FAMILY TRANSCRIPTIONAL REGULATOR"/>
    <property type="match status" value="1"/>
</dbReference>
<evidence type="ECO:0000256" key="2">
    <source>
        <dbReference type="ARBA" id="ARBA00023125"/>
    </source>
</evidence>
<dbReference type="InterPro" id="IPR011075">
    <property type="entry name" value="TetR_C"/>
</dbReference>
<dbReference type="InterPro" id="IPR050109">
    <property type="entry name" value="HTH-type_TetR-like_transc_reg"/>
</dbReference>
<proteinExistence type="predicted"/>
<dbReference type="PRINTS" id="PR00455">
    <property type="entry name" value="HTHTETR"/>
</dbReference>
<dbReference type="Gene3D" id="1.10.10.60">
    <property type="entry name" value="Homeodomain-like"/>
    <property type="match status" value="1"/>
</dbReference>
<evidence type="ECO:0000259" key="5">
    <source>
        <dbReference type="PROSITE" id="PS50977"/>
    </source>
</evidence>
<evidence type="ECO:0000313" key="6">
    <source>
        <dbReference type="EMBL" id="MDH6193452.1"/>
    </source>
</evidence>
<evidence type="ECO:0000256" key="1">
    <source>
        <dbReference type="ARBA" id="ARBA00023015"/>
    </source>
</evidence>